<protein>
    <submittedName>
        <fullName evidence="2">Helix-turn-helix domain-containing protein</fullName>
    </submittedName>
</protein>
<dbReference type="RefSeq" id="WP_270718721.1">
    <property type="nucleotide sequence ID" value="NZ_JAQESB010000060.1"/>
</dbReference>
<dbReference type="InterPro" id="IPR010093">
    <property type="entry name" value="SinI_DNA-bd"/>
</dbReference>
<organism evidence="2 3">
    <name type="scientific">Enterococcus raffinosus</name>
    <dbReference type="NCBI Taxonomy" id="71452"/>
    <lineage>
        <taxon>Bacteria</taxon>
        <taxon>Bacillati</taxon>
        <taxon>Bacillota</taxon>
        <taxon>Bacilli</taxon>
        <taxon>Lactobacillales</taxon>
        <taxon>Enterococcaceae</taxon>
        <taxon>Enterococcus</taxon>
    </lineage>
</organism>
<dbReference type="InterPro" id="IPR009061">
    <property type="entry name" value="DNA-bd_dom_put_sf"/>
</dbReference>
<dbReference type="AlphaFoldDB" id="A0AAW8SW36"/>
<comment type="caution">
    <text evidence="2">The sequence shown here is derived from an EMBL/GenBank/DDBJ whole genome shotgun (WGS) entry which is preliminary data.</text>
</comment>
<dbReference type="Pfam" id="PF12728">
    <property type="entry name" value="HTH_17"/>
    <property type="match status" value="1"/>
</dbReference>
<name>A0AAW8SW36_9ENTE</name>
<dbReference type="SUPFAM" id="SSF46955">
    <property type="entry name" value="Putative DNA-binding domain"/>
    <property type="match status" value="1"/>
</dbReference>
<gene>
    <name evidence="2" type="ORF">P7D78_08950</name>
</gene>
<dbReference type="EMBL" id="JARPXM010000007">
    <property type="protein sequence ID" value="MDT2538251.1"/>
    <property type="molecule type" value="Genomic_DNA"/>
</dbReference>
<accession>A0AAW8SW36</accession>
<dbReference type="GO" id="GO:0003677">
    <property type="term" value="F:DNA binding"/>
    <property type="evidence" value="ECO:0007669"/>
    <property type="project" value="InterPro"/>
</dbReference>
<proteinExistence type="predicted"/>
<evidence type="ECO:0000259" key="1">
    <source>
        <dbReference type="Pfam" id="PF12728"/>
    </source>
</evidence>
<sequence>MQQIVQASLEDLQILLAENEIKNEVWEMPQAAAFLKVHPDTVRKYAKEGSIPGVKIGTDWRFSSIALYEYVARKNKGVQKTA</sequence>
<dbReference type="InterPro" id="IPR041657">
    <property type="entry name" value="HTH_17"/>
</dbReference>
<dbReference type="NCBIfam" id="TIGR01764">
    <property type="entry name" value="excise"/>
    <property type="match status" value="1"/>
</dbReference>
<dbReference type="Proteomes" id="UP001249240">
    <property type="component" value="Unassembled WGS sequence"/>
</dbReference>
<evidence type="ECO:0000313" key="3">
    <source>
        <dbReference type="Proteomes" id="UP001249240"/>
    </source>
</evidence>
<feature type="domain" description="Helix-turn-helix" evidence="1">
    <location>
        <begin position="29"/>
        <end position="74"/>
    </location>
</feature>
<evidence type="ECO:0000313" key="2">
    <source>
        <dbReference type="EMBL" id="MDT2538251.1"/>
    </source>
</evidence>
<reference evidence="2" key="1">
    <citation type="submission" date="2023-03" db="EMBL/GenBank/DDBJ databases">
        <authorList>
            <person name="Shen W."/>
            <person name="Cai J."/>
        </authorList>
    </citation>
    <scope>NUCLEOTIDE SEQUENCE</scope>
    <source>
        <strain evidence="2">B646-2</strain>
    </source>
</reference>